<reference evidence="2" key="2">
    <citation type="journal article" date="2017" name="J. Anim. Genet.">
        <title>Multiple reference genome sequences of hot pepper reveal the massive evolution of plant disease resistance genes by retroduplication.</title>
        <authorList>
            <person name="Kim S."/>
            <person name="Park J."/>
            <person name="Yeom S.-I."/>
            <person name="Kim Y.-M."/>
            <person name="Seo E."/>
            <person name="Kim K.-T."/>
            <person name="Kim M.-S."/>
            <person name="Lee J.M."/>
            <person name="Cheong K."/>
            <person name="Shin H.-S."/>
            <person name="Kim S.-B."/>
            <person name="Han K."/>
            <person name="Lee J."/>
            <person name="Park M."/>
            <person name="Lee H.-A."/>
            <person name="Lee H.-Y."/>
            <person name="Lee Y."/>
            <person name="Oh S."/>
            <person name="Lee J.H."/>
            <person name="Choi E."/>
            <person name="Choi E."/>
            <person name="Lee S.E."/>
            <person name="Jeon J."/>
            <person name="Kim H."/>
            <person name="Choi G."/>
            <person name="Song H."/>
            <person name="Lee J."/>
            <person name="Lee S.-C."/>
            <person name="Kwon J.-K."/>
            <person name="Lee H.-Y."/>
            <person name="Koo N."/>
            <person name="Hong Y."/>
            <person name="Kim R.W."/>
            <person name="Kang W.-H."/>
            <person name="Huh J.H."/>
            <person name="Kang B.-C."/>
            <person name="Yang T.-J."/>
            <person name="Lee Y.-H."/>
            <person name="Bennetzen J.L."/>
            <person name="Choi D."/>
        </authorList>
    </citation>
    <scope>NUCLEOTIDE SEQUENCE [LARGE SCALE GENOMIC DNA]</scope>
    <source>
        <strain evidence="2">cv. PBC81</strain>
    </source>
</reference>
<sequence>MQIKASPRYGDWVIAISTTVWWNRGDSLVNDSCQFEPHCDAGQSRYRELDHRVDEDMGFMAAGGLTVDHQIMESRTELSSILKIETETVGGEPPSLGSLGGESYSQLKDTELSILN</sequence>
<comment type="caution">
    <text evidence="1">The sequence shown here is derived from an EMBL/GenBank/DDBJ whole genome shotgun (WGS) entry which is preliminary data.</text>
</comment>
<proteinExistence type="predicted"/>
<accession>A0A2G2VSD4</accession>
<keyword evidence="2" id="KW-1185">Reference proteome</keyword>
<gene>
    <name evidence="1" type="ORF">CQW23_23576</name>
</gene>
<dbReference type="EMBL" id="MLFT02000010">
    <property type="protein sequence ID" value="PHT35876.1"/>
    <property type="molecule type" value="Genomic_DNA"/>
</dbReference>
<dbReference type="Proteomes" id="UP000224567">
    <property type="component" value="Unassembled WGS sequence"/>
</dbReference>
<evidence type="ECO:0000313" key="2">
    <source>
        <dbReference type="Proteomes" id="UP000224567"/>
    </source>
</evidence>
<dbReference type="STRING" id="33114.A0A2G2VSD4"/>
<organism evidence="1 2">
    <name type="scientific">Capsicum baccatum</name>
    <name type="common">Peruvian pepper</name>
    <dbReference type="NCBI Taxonomy" id="33114"/>
    <lineage>
        <taxon>Eukaryota</taxon>
        <taxon>Viridiplantae</taxon>
        <taxon>Streptophyta</taxon>
        <taxon>Embryophyta</taxon>
        <taxon>Tracheophyta</taxon>
        <taxon>Spermatophyta</taxon>
        <taxon>Magnoliopsida</taxon>
        <taxon>eudicotyledons</taxon>
        <taxon>Gunneridae</taxon>
        <taxon>Pentapetalae</taxon>
        <taxon>asterids</taxon>
        <taxon>lamiids</taxon>
        <taxon>Solanales</taxon>
        <taxon>Solanaceae</taxon>
        <taxon>Solanoideae</taxon>
        <taxon>Capsiceae</taxon>
        <taxon>Capsicum</taxon>
    </lineage>
</organism>
<protein>
    <submittedName>
        <fullName evidence="1">Uncharacterized protein</fullName>
    </submittedName>
</protein>
<reference evidence="1 2" key="1">
    <citation type="journal article" date="2017" name="Genome Biol.">
        <title>New reference genome sequences of hot pepper reveal the massive evolution of plant disease-resistance genes by retroduplication.</title>
        <authorList>
            <person name="Kim S."/>
            <person name="Park J."/>
            <person name="Yeom S.I."/>
            <person name="Kim Y.M."/>
            <person name="Seo E."/>
            <person name="Kim K.T."/>
            <person name="Kim M.S."/>
            <person name="Lee J.M."/>
            <person name="Cheong K."/>
            <person name="Shin H.S."/>
            <person name="Kim S.B."/>
            <person name="Han K."/>
            <person name="Lee J."/>
            <person name="Park M."/>
            <person name="Lee H.A."/>
            <person name="Lee H.Y."/>
            <person name="Lee Y."/>
            <person name="Oh S."/>
            <person name="Lee J.H."/>
            <person name="Choi E."/>
            <person name="Choi E."/>
            <person name="Lee S.E."/>
            <person name="Jeon J."/>
            <person name="Kim H."/>
            <person name="Choi G."/>
            <person name="Song H."/>
            <person name="Lee J."/>
            <person name="Lee S.C."/>
            <person name="Kwon J.K."/>
            <person name="Lee H.Y."/>
            <person name="Koo N."/>
            <person name="Hong Y."/>
            <person name="Kim R.W."/>
            <person name="Kang W.H."/>
            <person name="Huh J.H."/>
            <person name="Kang B.C."/>
            <person name="Yang T.J."/>
            <person name="Lee Y.H."/>
            <person name="Bennetzen J.L."/>
            <person name="Choi D."/>
        </authorList>
    </citation>
    <scope>NUCLEOTIDE SEQUENCE [LARGE SCALE GENOMIC DNA]</scope>
    <source>
        <strain evidence="2">cv. PBC81</strain>
    </source>
</reference>
<dbReference type="AlphaFoldDB" id="A0A2G2VSD4"/>
<name>A0A2G2VSD4_CAPBA</name>
<evidence type="ECO:0000313" key="1">
    <source>
        <dbReference type="EMBL" id="PHT35876.1"/>
    </source>
</evidence>